<dbReference type="PANTHER" id="PTHR39184:SF1">
    <property type="entry name" value="PBSX PHAGE TERMINASE LARGE SUBUNIT"/>
    <property type="match status" value="1"/>
</dbReference>
<dbReference type="Gene3D" id="3.30.420.280">
    <property type="match status" value="1"/>
</dbReference>
<reference evidence="1" key="1">
    <citation type="journal article" date="2015" name="Nature">
        <title>Complex archaea that bridge the gap between prokaryotes and eukaryotes.</title>
        <authorList>
            <person name="Spang A."/>
            <person name="Saw J.H."/>
            <person name="Jorgensen S.L."/>
            <person name="Zaremba-Niedzwiedzka K."/>
            <person name="Martijn J."/>
            <person name="Lind A.E."/>
            <person name="van Eijk R."/>
            <person name="Schleper C."/>
            <person name="Guy L."/>
            <person name="Ettema T.J."/>
        </authorList>
    </citation>
    <scope>NUCLEOTIDE SEQUENCE</scope>
</reference>
<dbReference type="InterPro" id="IPR052380">
    <property type="entry name" value="Viral_DNA_packaging_terminase"/>
</dbReference>
<comment type="caution">
    <text evidence="1">The sequence shown here is derived from an EMBL/GenBank/DDBJ whole genome shotgun (WGS) entry which is preliminary data.</text>
</comment>
<evidence type="ECO:0000313" key="1">
    <source>
        <dbReference type="EMBL" id="KKK52994.1"/>
    </source>
</evidence>
<sequence>AWFEKKRRVFLEGGTWSSKTYSTLQLLKFICENTTEPLTVSVVSESVPHLKRGVIRDFETIMGDALVQSRWNLTDNIYDFVETGSKMEFFSADKPAKLRGGRRDILFANEGNNIAWMAFRELDSRTRLFTICDWNPVSEFWYHQKELGKHEENVYIHSTYLDALDVIPQSVKDDIEAAETRDPNWFWVYGLGKLGKIEGLVYPFFEQVEKLPAGDVFYGLDFGFLVDPTVLTAHVVIGDKLYSHQVFYDGTRLTNDQIGRLMRQRGVKLNRDEIYADPASPQAIEELCRMGFNVKEAMKGHGSVEYGIQRVNQFDQYWTEESLDCIKEQRNFRYISGKDEALTDK</sequence>
<gene>
    <name evidence="1" type="ORF">LCGC14_3099230</name>
</gene>
<protein>
    <recommendedName>
        <fullName evidence="2">Phage terminase large subunit N-terminal domain-containing protein</fullName>
    </recommendedName>
</protein>
<dbReference type="Gene3D" id="3.40.50.300">
    <property type="entry name" value="P-loop containing nucleotide triphosphate hydrolases"/>
    <property type="match status" value="1"/>
</dbReference>
<feature type="non-terminal residue" evidence="1">
    <location>
        <position position="345"/>
    </location>
</feature>
<evidence type="ECO:0008006" key="2">
    <source>
        <dbReference type="Google" id="ProtNLM"/>
    </source>
</evidence>
<accession>A0A0F8YFQ1</accession>
<dbReference type="InterPro" id="IPR027417">
    <property type="entry name" value="P-loop_NTPase"/>
</dbReference>
<proteinExistence type="predicted"/>
<organism evidence="1">
    <name type="scientific">marine sediment metagenome</name>
    <dbReference type="NCBI Taxonomy" id="412755"/>
    <lineage>
        <taxon>unclassified sequences</taxon>
        <taxon>metagenomes</taxon>
        <taxon>ecological metagenomes</taxon>
    </lineage>
</organism>
<name>A0A0F8YFQ1_9ZZZZ</name>
<dbReference type="AlphaFoldDB" id="A0A0F8YFQ1"/>
<dbReference type="EMBL" id="LAZR01066732">
    <property type="protein sequence ID" value="KKK52994.1"/>
    <property type="molecule type" value="Genomic_DNA"/>
</dbReference>
<dbReference type="PANTHER" id="PTHR39184">
    <property type="match status" value="1"/>
</dbReference>
<feature type="non-terminal residue" evidence="1">
    <location>
        <position position="1"/>
    </location>
</feature>